<evidence type="ECO:0000313" key="9">
    <source>
        <dbReference type="Proteomes" id="UP000253426"/>
    </source>
</evidence>
<comment type="caution">
    <text evidence="8">The sequence shown here is derived from an EMBL/GenBank/DDBJ whole genome shotgun (WGS) entry which is preliminary data.</text>
</comment>
<evidence type="ECO:0000313" key="8">
    <source>
        <dbReference type="EMBL" id="RBP46046.1"/>
    </source>
</evidence>
<gene>
    <name evidence="8" type="ORF">DES53_102432</name>
</gene>
<dbReference type="EMBL" id="QNRR01000002">
    <property type="protein sequence ID" value="RBP46046.1"/>
    <property type="molecule type" value="Genomic_DNA"/>
</dbReference>
<feature type="domain" description="Sulfatase N-terminal" evidence="7">
    <location>
        <begin position="32"/>
        <end position="367"/>
    </location>
</feature>
<comment type="similarity">
    <text evidence="1">Belongs to the sulfatase family.</text>
</comment>
<organism evidence="8 9">
    <name type="scientific">Roseimicrobium gellanilyticum</name>
    <dbReference type="NCBI Taxonomy" id="748857"/>
    <lineage>
        <taxon>Bacteria</taxon>
        <taxon>Pseudomonadati</taxon>
        <taxon>Verrucomicrobiota</taxon>
        <taxon>Verrucomicrobiia</taxon>
        <taxon>Verrucomicrobiales</taxon>
        <taxon>Verrucomicrobiaceae</taxon>
        <taxon>Roseimicrobium</taxon>
    </lineage>
</organism>
<evidence type="ECO:0000256" key="6">
    <source>
        <dbReference type="SAM" id="SignalP"/>
    </source>
</evidence>
<dbReference type="AlphaFoldDB" id="A0A366HRD0"/>
<evidence type="ECO:0000256" key="1">
    <source>
        <dbReference type="ARBA" id="ARBA00008779"/>
    </source>
</evidence>
<feature type="compositionally biased region" description="Basic and acidic residues" evidence="5">
    <location>
        <begin position="479"/>
        <end position="500"/>
    </location>
</feature>
<dbReference type="GO" id="GO:0046872">
    <property type="term" value="F:metal ion binding"/>
    <property type="evidence" value="ECO:0007669"/>
    <property type="project" value="UniProtKB-KW"/>
</dbReference>
<dbReference type="Gene3D" id="3.40.720.10">
    <property type="entry name" value="Alkaline Phosphatase, subunit A"/>
    <property type="match status" value="1"/>
</dbReference>
<feature type="signal peptide" evidence="6">
    <location>
        <begin position="1"/>
        <end position="25"/>
    </location>
</feature>
<keyword evidence="9" id="KW-1185">Reference proteome</keyword>
<dbReference type="PANTHER" id="PTHR42693:SF53">
    <property type="entry name" value="ENDO-4-O-SULFATASE"/>
    <property type="match status" value="1"/>
</dbReference>
<evidence type="ECO:0000256" key="4">
    <source>
        <dbReference type="ARBA" id="ARBA00022837"/>
    </source>
</evidence>
<dbReference type="CDD" id="cd16026">
    <property type="entry name" value="GALNS_like"/>
    <property type="match status" value="1"/>
</dbReference>
<evidence type="ECO:0000256" key="3">
    <source>
        <dbReference type="ARBA" id="ARBA00022801"/>
    </source>
</evidence>
<dbReference type="OrthoDB" id="9762324at2"/>
<feature type="chain" id="PRO_5016941931" evidence="6">
    <location>
        <begin position="26"/>
        <end position="515"/>
    </location>
</feature>
<evidence type="ECO:0000256" key="2">
    <source>
        <dbReference type="ARBA" id="ARBA00022723"/>
    </source>
</evidence>
<protein>
    <submittedName>
        <fullName evidence="8">Arylsulfatase</fullName>
    </submittedName>
</protein>
<keyword evidence="3" id="KW-0378">Hydrolase</keyword>
<dbReference type="Proteomes" id="UP000253426">
    <property type="component" value="Unassembled WGS sequence"/>
</dbReference>
<dbReference type="GO" id="GO:0004065">
    <property type="term" value="F:arylsulfatase activity"/>
    <property type="evidence" value="ECO:0007669"/>
    <property type="project" value="TreeGrafter"/>
</dbReference>
<proteinExistence type="inferred from homology"/>
<name>A0A366HRD0_9BACT</name>
<keyword evidence="4" id="KW-0106">Calcium</keyword>
<dbReference type="InterPro" id="IPR000917">
    <property type="entry name" value="Sulfatase_N"/>
</dbReference>
<sequence>MMFPIKRVLFLSFVLLTSSIAALHAADRSTTPNVVLIFCDDLGYADIGSFGARGYTTPNLDRLAKEGVRFTNFHVSQAVCSASRAALMTGCYNNRIGIHGALGPGAQVGISKDEVTMAELFKQKGYATGMSGKWHLGDAPQFLPVHHGFDEYYGLPYSNDMWPYHPEMMANLAKAEANAKKVNAKKGEEPKKRKGFPPLPMIEGDKVVDPEVTPEEQEQLTTQYTERAVKFIEKNKDKPFFFYLAHSMPHVPLYVSSKFKGKSERGVFGDVIMEIDWSVGEVMKALEKAGIEKDTIVIFTSDNGPWLSYGTHAGSSGSLKEGKGTSWEGGIRVPFIARWPGKIPADSECREPAMTIDLFPTFARIIGASLPGHKIDGLDITQMLESPKDAKCPHPFYFTYYANNQLQAVMGGQWKLVLPHTYRTLGGKPGGDGGKPAQYTNAQAELALYDLYNDAGETMNVADKHPEVVARLQGYAESAREDLGDSLHKRDGTGTREPGRRAPQKAQGKQEAAGK</sequence>
<keyword evidence="6" id="KW-0732">Signal</keyword>
<dbReference type="PROSITE" id="PS00149">
    <property type="entry name" value="SULFATASE_2"/>
    <property type="match status" value="1"/>
</dbReference>
<dbReference type="PANTHER" id="PTHR42693">
    <property type="entry name" value="ARYLSULFATASE FAMILY MEMBER"/>
    <property type="match status" value="1"/>
</dbReference>
<dbReference type="SUPFAM" id="SSF53649">
    <property type="entry name" value="Alkaline phosphatase-like"/>
    <property type="match status" value="1"/>
</dbReference>
<evidence type="ECO:0000259" key="7">
    <source>
        <dbReference type="Pfam" id="PF00884"/>
    </source>
</evidence>
<dbReference type="InterPro" id="IPR024607">
    <property type="entry name" value="Sulfatase_CS"/>
</dbReference>
<accession>A0A366HRD0</accession>
<dbReference type="InterPro" id="IPR050738">
    <property type="entry name" value="Sulfatase"/>
</dbReference>
<dbReference type="InterPro" id="IPR017850">
    <property type="entry name" value="Alkaline_phosphatase_core_sf"/>
</dbReference>
<feature type="region of interest" description="Disordered" evidence="5">
    <location>
        <begin position="479"/>
        <end position="515"/>
    </location>
</feature>
<dbReference type="Gene3D" id="3.30.1120.10">
    <property type="match status" value="1"/>
</dbReference>
<dbReference type="RefSeq" id="WP_113957593.1">
    <property type="nucleotide sequence ID" value="NZ_QNRR01000002.1"/>
</dbReference>
<dbReference type="Pfam" id="PF00884">
    <property type="entry name" value="Sulfatase"/>
    <property type="match status" value="1"/>
</dbReference>
<evidence type="ECO:0000256" key="5">
    <source>
        <dbReference type="SAM" id="MobiDB-lite"/>
    </source>
</evidence>
<keyword evidence="2" id="KW-0479">Metal-binding</keyword>
<reference evidence="8 9" key="1">
    <citation type="submission" date="2018-06" db="EMBL/GenBank/DDBJ databases">
        <title>Genomic Encyclopedia of Type Strains, Phase IV (KMG-IV): sequencing the most valuable type-strain genomes for metagenomic binning, comparative biology and taxonomic classification.</title>
        <authorList>
            <person name="Goeker M."/>
        </authorList>
    </citation>
    <scope>NUCLEOTIDE SEQUENCE [LARGE SCALE GENOMIC DNA]</scope>
    <source>
        <strain evidence="8 9">DSM 25532</strain>
    </source>
</reference>